<proteinExistence type="predicted"/>
<feature type="compositionally biased region" description="Low complexity" evidence="1">
    <location>
        <begin position="119"/>
        <end position="138"/>
    </location>
</feature>
<keyword evidence="2" id="KW-0812">Transmembrane</keyword>
<feature type="transmembrane region" description="Helical" evidence="2">
    <location>
        <begin position="1177"/>
        <end position="1194"/>
    </location>
</feature>
<dbReference type="PANTHER" id="PTHR35580:SF1">
    <property type="entry name" value="PHYTASE-LIKE DOMAIN-CONTAINING PROTEIN"/>
    <property type="match status" value="1"/>
</dbReference>
<feature type="transmembrane region" description="Helical" evidence="2">
    <location>
        <begin position="1094"/>
        <end position="1114"/>
    </location>
</feature>
<accession>A0AAV7ZMT2</accession>
<feature type="transmembrane region" description="Helical" evidence="2">
    <location>
        <begin position="956"/>
        <end position="976"/>
    </location>
</feature>
<evidence type="ECO:0008006" key="5">
    <source>
        <dbReference type="Google" id="ProtNLM"/>
    </source>
</evidence>
<organism evidence="3 4">
    <name type="scientific">Anaeramoeba flamelloides</name>
    <dbReference type="NCBI Taxonomy" id="1746091"/>
    <lineage>
        <taxon>Eukaryota</taxon>
        <taxon>Metamonada</taxon>
        <taxon>Anaeramoebidae</taxon>
        <taxon>Anaeramoeba</taxon>
    </lineage>
</organism>
<evidence type="ECO:0000313" key="3">
    <source>
        <dbReference type="EMBL" id="KAJ3441159.1"/>
    </source>
</evidence>
<protein>
    <recommendedName>
        <fullName evidence="5">Tyrosine-protein kinase ephrin type A/B receptor-like domain-containing protein</fullName>
    </recommendedName>
</protein>
<keyword evidence="2" id="KW-0472">Membrane</keyword>
<dbReference type="SUPFAM" id="SSF57184">
    <property type="entry name" value="Growth factor receptor domain"/>
    <property type="match status" value="1"/>
</dbReference>
<feature type="transmembrane region" description="Helical" evidence="2">
    <location>
        <begin position="1120"/>
        <end position="1142"/>
    </location>
</feature>
<evidence type="ECO:0000256" key="2">
    <source>
        <dbReference type="SAM" id="Phobius"/>
    </source>
</evidence>
<feature type="transmembrane region" description="Helical" evidence="2">
    <location>
        <begin position="988"/>
        <end position="1008"/>
    </location>
</feature>
<feature type="region of interest" description="Disordered" evidence="1">
    <location>
        <begin position="445"/>
        <end position="468"/>
    </location>
</feature>
<dbReference type="PANTHER" id="PTHR35580">
    <property type="entry name" value="CELL SURFACE GLYCOPROTEIN (S-LAYER PROTEIN)-LIKE PROTEIN"/>
    <property type="match status" value="1"/>
</dbReference>
<dbReference type="EMBL" id="JANTQA010000029">
    <property type="protein sequence ID" value="KAJ3441159.1"/>
    <property type="molecule type" value="Genomic_DNA"/>
</dbReference>
<feature type="transmembrane region" description="Helical" evidence="2">
    <location>
        <begin position="1038"/>
        <end position="1061"/>
    </location>
</feature>
<comment type="caution">
    <text evidence="3">The sequence shown here is derived from an EMBL/GenBank/DDBJ whole genome shotgun (WGS) entry which is preliminary data.</text>
</comment>
<feature type="region of interest" description="Disordered" evidence="1">
    <location>
        <begin position="119"/>
        <end position="145"/>
    </location>
</feature>
<keyword evidence="2" id="KW-1133">Transmembrane helix</keyword>
<gene>
    <name evidence="3" type="ORF">M0812_13164</name>
</gene>
<evidence type="ECO:0000313" key="4">
    <source>
        <dbReference type="Proteomes" id="UP001146793"/>
    </source>
</evidence>
<dbReference type="Proteomes" id="UP001146793">
    <property type="component" value="Unassembled WGS sequence"/>
</dbReference>
<sequence length="1287" mass="147619">MELLNANFEEEKEKSILIREKNEQIRKRTFRTGLLGISLNLYEQENCTRLIKSEFELEKGSQVKKIRWKVINKDISIKLNKHKGTLEFVNEKNQLLLEEGQPIIYSKIVNQKHFWNKNQKLQPQKQAQPQAQSQSQNKLQKETQIPTQLQEIGTRTIQLNSKYRIFTKHNKDKHKTKQEEGKNKIFGFQITDQNFNQNLPLVIDPSYRTYIGGNQTDEDLQIASDSKQRTYITGKTISYNFPTFPDNVYQKELDYEGIFIMLFDQNQHFLWSTFFTSSGGSVTNAKIQVSKLTDDPILLVDVFDYLNLNPLPVFENSYQKNCSLIGYSYIFKMNQDGSNLVWSSLLCSSGFTKNIDFTLSSKSENLIILLRIIGGIFPPNPNDTSIQHPIALGKLDNNAEHLLNSLCFGHANYDVPASLQLLKGTFTKTNTNKANNQFNKNIKYTNNNNNNNNNNSNNNNNNNNNNKLDKEHFQFENQKGTKESEEEEEEKIFISGRTLRADFPSTSNNLCKQINCSISNMTNSCFIMRIDEKNFAIEISEIFNFGISHCHDIYVVGNSIWSSTKIEVDDKSIEIATPGAFRTISDYRKYDQLSNVNLCLIFEIDYNLSNFLYRSVLFPLNKDNNTSEITNTRIIKFLTNKKKNQLIIAALGFYNDDILNTHNYGNQTVILNFEIGKNENENENENEINFTKLNFIGMITDQFEVVDILFNNELSSDYESESDSEFELYDMLVVGEISPLTTTFEPTDNAFIKTKPGGHDASLAIYENCLSGFYGNMFTECQKCEAGTVSSGINSLQCSSCESGFISTSNINPNQTSCIKCPIEANCLGKDLCQKGYDSESLCVGCVKEDYFMNSSDCIKCANFKIRWLTIVFSIIFILASIISIPILTNSNNHFVWPTFAIFSIQLSCGIILRKSDSLSNSTNSVLLPFISIFLFDWEMVFNLGCNSQGGYIYRLLSIIISPLILFAIFLIFSFYKKNTLSSTIKLKIYYGVISKFFVVPSLIYFIISLQSFENSLGEVVFSRQPDILIDSSDYKKILILAISLLLIFVIIIPLISLLILSKTMKIFHKGEAPKFIFIKSYDWIWKSWKNARIWWSIPQYLFLIIFCLLLGLINSNSAQIISLFVISFIFIISILIFRPYYTSTNTRFSHNELYSIVMILLPNTFLSLFISKLNYLFFSFLLIISLIILSFSIKSHRNYLLNNKSNNKNSNLELNDIQDYNKIDENSEDNTNNSNSDFLKNSNHENETFDSNDNTIPEENEDSKTIQNSETDNEQEEPKGSDESSN</sequence>
<dbReference type="InterPro" id="IPR009030">
    <property type="entry name" value="Growth_fac_rcpt_cys_sf"/>
</dbReference>
<reference evidence="3" key="1">
    <citation type="submission" date="2022-08" db="EMBL/GenBank/DDBJ databases">
        <title>Novel sulphate-reducing endosymbionts in the free-living metamonad Anaeramoeba.</title>
        <authorList>
            <person name="Jerlstrom-Hultqvist J."/>
            <person name="Cepicka I."/>
            <person name="Gallot-Lavallee L."/>
            <person name="Salas-Leiva D."/>
            <person name="Curtis B.A."/>
            <person name="Zahonova K."/>
            <person name="Pipaliya S."/>
            <person name="Dacks J."/>
            <person name="Roger A.J."/>
        </authorList>
    </citation>
    <scope>NUCLEOTIDE SEQUENCE</scope>
    <source>
        <strain evidence="3">Busselton2</strain>
    </source>
</reference>
<dbReference type="InterPro" id="IPR052918">
    <property type="entry name" value="Motility_Chemotaxis_Reg"/>
</dbReference>
<feature type="transmembrane region" description="Helical" evidence="2">
    <location>
        <begin position="895"/>
        <end position="913"/>
    </location>
</feature>
<feature type="compositionally biased region" description="Basic and acidic residues" evidence="1">
    <location>
        <begin position="1277"/>
        <end position="1287"/>
    </location>
</feature>
<feature type="region of interest" description="Disordered" evidence="1">
    <location>
        <begin position="1224"/>
        <end position="1287"/>
    </location>
</feature>
<evidence type="ECO:0000256" key="1">
    <source>
        <dbReference type="SAM" id="MobiDB-lite"/>
    </source>
</evidence>
<feature type="compositionally biased region" description="Low complexity" evidence="1">
    <location>
        <begin position="445"/>
        <end position="466"/>
    </location>
</feature>
<name>A0AAV7ZMT2_9EUKA</name>
<feature type="transmembrane region" description="Helical" evidence="2">
    <location>
        <begin position="1154"/>
        <end position="1171"/>
    </location>
</feature>
<feature type="transmembrane region" description="Helical" evidence="2">
    <location>
        <begin position="868"/>
        <end position="889"/>
    </location>
</feature>